<dbReference type="InterPro" id="IPR012748">
    <property type="entry name" value="Rieske-like_NirD"/>
</dbReference>
<reference evidence="8 9" key="1">
    <citation type="submission" date="2019-04" db="EMBL/GenBank/DDBJ databases">
        <title>Natronospirillum operosus gen. nov., sp. nov., a haloalkaliphilic satellite isolated from decaying biomass of laboratory culture of cyanobacterium Geitlerinema sp. and proposal of Natronospirillaceae fam. nov. and Saccharospirillaceae fam. nov.</title>
        <authorList>
            <person name="Kevbrin V."/>
            <person name="Boltyanskaya Y."/>
            <person name="Koziaeva V."/>
            <person name="Grouzdev D.S."/>
            <person name="Park M."/>
            <person name="Cho J."/>
        </authorList>
    </citation>
    <scope>NUCLEOTIDE SEQUENCE [LARGE SCALE GENOMIC DNA]</scope>
    <source>
        <strain evidence="8 9">G-116</strain>
    </source>
</reference>
<evidence type="ECO:0000256" key="5">
    <source>
        <dbReference type="ARBA" id="ARBA00023014"/>
    </source>
</evidence>
<dbReference type="PROSITE" id="PS51296">
    <property type="entry name" value="RIESKE"/>
    <property type="match status" value="1"/>
</dbReference>
<dbReference type="GO" id="GO:0008942">
    <property type="term" value="F:nitrite reductase [NAD(P)H] activity"/>
    <property type="evidence" value="ECO:0007669"/>
    <property type="project" value="InterPro"/>
</dbReference>
<evidence type="ECO:0000256" key="4">
    <source>
        <dbReference type="ARBA" id="ARBA00023004"/>
    </source>
</evidence>
<feature type="domain" description="Rieske" evidence="7">
    <location>
        <begin position="33"/>
        <end position="135"/>
    </location>
</feature>
<dbReference type="InterPro" id="IPR017941">
    <property type="entry name" value="Rieske_2Fe-2S"/>
</dbReference>
<organism evidence="8 9">
    <name type="scientific">Natronospirillum operosum</name>
    <dbReference type="NCBI Taxonomy" id="2759953"/>
    <lineage>
        <taxon>Bacteria</taxon>
        <taxon>Pseudomonadati</taxon>
        <taxon>Pseudomonadota</taxon>
        <taxon>Gammaproteobacteria</taxon>
        <taxon>Oceanospirillales</taxon>
        <taxon>Natronospirillaceae</taxon>
        <taxon>Natronospirillum</taxon>
    </lineage>
</organism>
<keyword evidence="9" id="KW-1185">Reference proteome</keyword>
<dbReference type="GO" id="GO:0042128">
    <property type="term" value="P:nitrate assimilation"/>
    <property type="evidence" value="ECO:0007669"/>
    <property type="project" value="UniProtKB-KW"/>
</dbReference>
<evidence type="ECO:0000313" key="8">
    <source>
        <dbReference type="EMBL" id="TGG95738.1"/>
    </source>
</evidence>
<dbReference type="CDD" id="cd03529">
    <property type="entry name" value="Rieske_NirD"/>
    <property type="match status" value="1"/>
</dbReference>
<accession>A0A4Z0WGR3</accession>
<proteinExistence type="predicted"/>
<dbReference type="OrthoDB" id="516687at2"/>
<keyword evidence="2" id="KW-0479">Metal-binding</keyword>
<evidence type="ECO:0000259" key="7">
    <source>
        <dbReference type="PROSITE" id="PS51296"/>
    </source>
</evidence>
<evidence type="ECO:0000256" key="3">
    <source>
        <dbReference type="ARBA" id="ARBA00023002"/>
    </source>
</evidence>
<comment type="caution">
    <text evidence="8">The sequence shown here is derived from an EMBL/GenBank/DDBJ whole genome shotgun (WGS) entry which is preliminary data.</text>
</comment>
<sequence>MRMPSAQRGEHIMAEALQVEAHQAGKAQAREWVTVGKRSDLIPGSGVGALVGDQQVAVFWLPELYDTLYAVSNYCPISGVHLIARGIVGDVGGEPVVATPLYKQHFSLLDGRCLEESEHRLQIYPARFLGSAVQIEVPVTGRSHRRQAA</sequence>
<protein>
    <submittedName>
        <fullName evidence="8">Nitrite reductase small subunit NirD</fullName>
    </submittedName>
</protein>
<dbReference type="PANTHER" id="PTHR40562">
    <property type="match status" value="1"/>
</dbReference>
<evidence type="ECO:0000256" key="1">
    <source>
        <dbReference type="ARBA" id="ARBA00022714"/>
    </source>
</evidence>
<keyword evidence="1" id="KW-0001">2Fe-2S</keyword>
<dbReference type="Proteomes" id="UP000297475">
    <property type="component" value="Unassembled WGS sequence"/>
</dbReference>
<evidence type="ECO:0000256" key="6">
    <source>
        <dbReference type="ARBA" id="ARBA00023063"/>
    </source>
</evidence>
<dbReference type="NCBIfam" id="TIGR02378">
    <property type="entry name" value="nirD_assim_sml"/>
    <property type="match status" value="1"/>
</dbReference>
<dbReference type="GO" id="GO:0046872">
    <property type="term" value="F:metal ion binding"/>
    <property type="evidence" value="ECO:0007669"/>
    <property type="project" value="UniProtKB-KW"/>
</dbReference>
<dbReference type="AlphaFoldDB" id="A0A4Z0WGR3"/>
<name>A0A4Z0WGR3_9GAMM</name>
<dbReference type="SUPFAM" id="SSF50022">
    <property type="entry name" value="ISP domain"/>
    <property type="match status" value="1"/>
</dbReference>
<dbReference type="Pfam" id="PF13806">
    <property type="entry name" value="Rieske_2"/>
    <property type="match status" value="1"/>
</dbReference>
<keyword evidence="4" id="KW-0408">Iron</keyword>
<keyword evidence="5" id="KW-0411">Iron-sulfur</keyword>
<dbReference type="PANTHER" id="PTHR40562:SF1">
    <property type="entry name" value="NITRITE REDUCTASE (NADH) SMALL SUBUNIT"/>
    <property type="match status" value="1"/>
</dbReference>
<evidence type="ECO:0000256" key="2">
    <source>
        <dbReference type="ARBA" id="ARBA00022723"/>
    </source>
</evidence>
<gene>
    <name evidence="8" type="primary">nirD</name>
    <name evidence="8" type="ORF">E4656_04835</name>
</gene>
<dbReference type="InterPro" id="IPR036922">
    <property type="entry name" value="Rieske_2Fe-2S_sf"/>
</dbReference>
<dbReference type="GO" id="GO:0051537">
    <property type="term" value="F:2 iron, 2 sulfur cluster binding"/>
    <property type="evidence" value="ECO:0007669"/>
    <property type="project" value="UniProtKB-KW"/>
</dbReference>
<evidence type="ECO:0000313" key="9">
    <source>
        <dbReference type="Proteomes" id="UP000297475"/>
    </source>
</evidence>
<dbReference type="PROSITE" id="PS51300">
    <property type="entry name" value="NIRD"/>
    <property type="match status" value="1"/>
</dbReference>
<dbReference type="InterPro" id="IPR017881">
    <property type="entry name" value="NirD"/>
</dbReference>
<dbReference type="Gene3D" id="2.102.10.10">
    <property type="entry name" value="Rieske [2Fe-2S] iron-sulphur domain"/>
    <property type="match status" value="1"/>
</dbReference>
<keyword evidence="6" id="KW-0534">Nitrate assimilation</keyword>
<keyword evidence="3" id="KW-0560">Oxidoreductase</keyword>
<dbReference type="EMBL" id="SRMF01000001">
    <property type="protein sequence ID" value="TGG95738.1"/>
    <property type="molecule type" value="Genomic_DNA"/>
</dbReference>